<dbReference type="WBParaSite" id="ACRNAN_Path_1418.g5571.t1">
    <property type="protein sequence ID" value="ACRNAN_Path_1418.g5571.t1"/>
    <property type="gene ID" value="ACRNAN_Path_1418.g5571"/>
</dbReference>
<proteinExistence type="predicted"/>
<sequence length="150" mass="16629">MMDQPEINTNVFCFNTFNISSPTLNDIPNNICNTLTSGSNLVTTSTFHIAFWIRGYFGVPALGYYLPNTKASGNINNWLAYTGQYQNSLPWTYQPFLPGSPGACTLGNNCIFRIRDGSNSSYPQYSIRGWRDESLMATNPTSVLCQIAAT</sequence>
<reference evidence="2" key="1">
    <citation type="submission" date="2022-11" db="UniProtKB">
        <authorList>
            <consortium name="WormBaseParasite"/>
        </authorList>
    </citation>
    <scope>IDENTIFICATION</scope>
</reference>
<dbReference type="AlphaFoldDB" id="A0A914C094"/>
<evidence type="ECO:0000313" key="2">
    <source>
        <dbReference type="WBParaSite" id="ACRNAN_Path_1418.g5571.t1"/>
    </source>
</evidence>
<accession>A0A914C094</accession>
<keyword evidence="1" id="KW-1185">Reference proteome</keyword>
<dbReference type="Proteomes" id="UP000887540">
    <property type="component" value="Unplaced"/>
</dbReference>
<name>A0A914C094_9BILA</name>
<protein>
    <submittedName>
        <fullName evidence="2">Uncharacterized protein</fullName>
    </submittedName>
</protein>
<evidence type="ECO:0000313" key="1">
    <source>
        <dbReference type="Proteomes" id="UP000887540"/>
    </source>
</evidence>
<organism evidence="1 2">
    <name type="scientific">Acrobeloides nanus</name>
    <dbReference type="NCBI Taxonomy" id="290746"/>
    <lineage>
        <taxon>Eukaryota</taxon>
        <taxon>Metazoa</taxon>
        <taxon>Ecdysozoa</taxon>
        <taxon>Nematoda</taxon>
        <taxon>Chromadorea</taxon>
        <taxon>Rhabditida</taxon>
        <taxon>Tylenchina</taxon>
        <taxon>Cephalobomorpha</taxon>
        <taxon>Cephaloboidea</taxon>
        <taxon>Cephalobidae</taxon>
        <taxon>Acrobeloides</taxon>
    </lineage>
</organism>